<gene>
    <name evidence="2" type="ORF">HJG59_002331</name>
</gene>
<reference evidence="2 3" key="1">
    <citation type="journal article" date="2020" name="Nature">
        <title>Six reference-quality genomes reveal evolution of bat adaptations.</title>
        <authorList>
            <person name="Jebb D."/>
            <person name="Huang Z."/>
            <person name="Pippel M."/>
            <person name="Hughes G.M."/>
            <person name="Lavrichenko K."/>
            <person name="Devanna P."/>
            <person name="Winkler S."/>
            <person name="Jermiin L.S."/>
            <person name="Skirmuntt E.C."/>
            <person name="Katzourakis A."/>
            <person name="Burkitt-Gray L."/>
            <person name="Ray D.A."/>
            <person name="Sullivan K.A.M."/>
            <person name="Roscito J.G."/>
            <person name="Kirilenko B.M."/>
            <person name="Davalos L.M."/>
            <person name="Corthals A.P."/>
            <person name="Power M.L."/>
            <person name="Jones G."/>
            <person name="Ransome R.D."/>
            <person name="Dechmann D.K.N."/>
            <person name="Locatelli A.G."/>
            <person name="Puechmaille S.J."/>
            <person name="Fedrigo O."/>
            <person name="Jarvis E.D."/>
            <person name="Hiller M."/>
            <person name="Vernes S.C."/>
            <person name="Myers E.W."/>
            <person name="Teeling E.C."/>
        </authorList>
    </citation>
    <scope>NUCLEOTIDE SEQUENCE [LARGE SCALE GENOMIC DNA]</scope>
    <source>
        <strain evidence="2">MMolMol1</strain>
        <tissue evidence="2">Muscle</tissue>
    </source>
</reference>
<dbReference type="Proteomes" id="UP000550707">
    <property type="component" value="Unassembled WGS sequence"/>
</dbReference>
<accession>A0A7J8C648</accession>
<proteinExistence type="predicted"/>
<dbReference type="EMBL" id="JACASF010000021">
    <property type="protein sequence ID" value="KAF6406314.1"/>
    <property type="molecule type" value="Genomic_DNA"/>
</dbReference>
<feature type="compositionally biased region" description="Basic and acidic residues" evidence="1">
    <location>
        <begin position="203"/>
        <end position="212"/>
    </location>
</feature>
<organism evidence="2 3">
    <name type="scientific">Molossus molossus</name>
    <name type="common">Pallas' mastiff bat</name>
    <name type="synonym">Vespertilio molossus</name>
    <dbReference type="NCBI Taxonomy" id="27622"/>
    <lineage>
        <taxon>Eukaryota</taxon>
        <taxon>Metazoa</taxon>
        <taxon>Chordata</taxon>
        <taxon>Craniata</taxon>
        <taxon>Vertebrata</taxon>
        <taxon>Euteleostomi</taxon>
        <taxon>Mammalia</taxon>
        <taxon>Eutheria</taxon>
        <taxon>Laurasiatheria</taxon>
        <taxon>Chiroptera</taxon>
        <taxon>Yangochiroptera</taxon>
        <taxon>Molossidae</taxon>
        <taxon>Molossus</taxon>
    </lineage>
</organism>
<evidence type="ECO:0000313" key="3">
    <source>
        <dbReference type="Proteomes" id="UP000550707"/>
    </source>
</evidence>
<feature type="compositionally biased region" description="Basic and acidic residues" evidence="1">
    <location>
        <begin position="74"/>
        <end position="93"/>
    </location>
</feature>
<name>A0A7J8C648_MOLMO</name>
<dbReference type="AlphaFoldDB" id="A0A7J8C648"/>
<keyword evidence="3" id="KW-1185">Reference proteome</keyword>
<feature type="compositionally biased region" description="Basic and acidic residues" evidence="1">
    <location>
        <begin position="157"/>
        <end position="169"/>
    </location>
</feature>
<feature type="region of interest" description="Disordered" evidence="1">
    <location>
        <begin position="74"/>
        <end position="240"/>
    </location>
</feature>
<sequence>MSGLTPKTGSGGAENVPSPWPSSPSSRQSPRGPQAGPRTPDVSQLAAPRVRVLFPPEMCEAEPYGCVPAEEKGLLAGDFKKRETGKMRSSQEVRDEEEEAAAERTHKSEVREQAVHTQLHGRLRQEEDHEEEEEEEKEEAKKKRRLMETFEGLWKQHLADGGDPQKRMAEQASDEETAQFEAEEKGVQVLGRGRSLWQGAEGGGRERHEDPLHHHHGQPETQSKQEKEEALEREEQDVERLEHMREELMKATEMLGEELRREG</sequence>
<evidence type="ECO:0000313" key="2">
    <source>
        <dbReference type="EMBL" id="KAF6406314.1"/>
    </source>
</evidence>
<evidence type="ECO:0000256" key="1">
    <source>
        <dbReference type="SAM" id="MobiDB-lite"/>
    </source>
</evidence>
<feature type="compositionally biased region" description="Basic and acidic residues" evidence="1">
    <location>
        <begin position="101"/>
        <end position="114"/>
    </location>
</feature>
<comment type="caution">
    <text evidence="2">The sequence shown here is derived from an EMBL/GenBank/DDBJ whole genome shotgun (WGS) entry which is preliminary data.</text>
</comment>
<protein>
    <submittedName>
        <fullName evidence="2">Coiled-coil glutamate rich protein 2</fullName>
    </submittedName>
</protein>
<feature type="compositionally biased region" description="Low complexity" evidence="1">
    <location>
        <begin position="23"/>
        <end position="34"/>
    </location>
</feature>
<feature type="compositionally biased region" description="Acidic residues" evidence="1">
    <location>
        <begin position="128"/>
        <end position="137"/>
    </location>
</feature>
<feature type="region of interest" description="Disordered" evidence="1">
    <location>
        <begin position="1"/>
        <end position="49"/>
    </location>
</feature>